<dbReference type="EC" id="2.7.2.3" evidence="2"/>
<evidence type="ECO:0000256" key="3">
    <source>
        <dbReference type="ARBA" id="ARBA00022679"/>
    </source>
</evidence>
<evidence type="ECO:0000256" key="2">
    <source>
        <dbReference type="ARBA" id="ARBA00013061"/>
    </source>
</evidence>
<evidence type="ECO:0000256" key="6">
    <source>
        <dbReference type="ARBA" id="ARBA00022840"/>
    </source>
</evidence>
<name>A0A0G0KGJ6_9BACT</name>
<dbReference type="GO" id="GO:0006094">
    <property type="term" value="P:gluconeogenesis"/>
    <property type="evidence" value="ECO:0007669"/>
    <property type="project" value="TreeGrafter"/>
</dbReference>
<comment type="caution">
    <text evidence="7">The sequence shown here is derived from an EMBL/GenBank/DDBJ whole genome shotgun (WGS) entry which is preliminary data.</text>
</comment>
<gene>
    <name evidence="7" type="ORF">US99_C0032G0008</name>
</gene>
<dbReference type="PANTHER" id="PTHR11406:SF23">
    <property type="entry name" value="PHOSPHOGLYCERATE KINASE 1, CHLOROPLASTIC-RELATED"/>
    <property type="match status" value="1"/>
</dbReference>
<comment type="catalytic activity">
    <reaction evidence="1">
        <text>(2R)-3-phosphoglycerate + ATP = (2R)-3-phospho-glyceroyl phosphate + ADP</text>
        <dbReference type="Rhea" id="RHEA:14801"/>
        <dbReference type="ChEBI" id="CHEBI:30616"/>
        <dbReference type="ChEBI" id="CHEBI:57604"/>
        <dbReference type="ChEBI" id="CHEBI:58272"/>
        <dbReference type="ChEBI" id="CHEBI:456216"/>
        <dbReference type="EC" id="2.7.2.3"/>
    </reaction>
</comment>
<organism evidence="7 8">
    <name type="scientific">Candidatus Daviesbacteria bacterium GW2011_GWF2_38_6</name>
    <dbReference type="NCBI Taxonomy" id="1618432"/>
    <lineage>
        <taxon>Bacteria</taxon>
        <taxon>Candidatus Daviesiibacteriota</taxon>
    </lineage>
</organism>
<dbReference type="GO" id="GO:0006096">
    <property type="term" value="P:glycolytic process"/>
    <property type="evidence" value="ECO:0007669"/>
    <property type="project" value="InterPro"/>
</dbReference>
<evidence type="ECO:0000256" key="5">
    <source>
        <dbReference type="ARBA" id="ARBA00022777"/>
    </source>
</evidence>
<dbReference type="GO" id="GO:0043531">
    <property type="term" value="F:ADP binding"/>
    <property type="evidence" value="ECO:0007669"/>
    <property type="project" value="TreeGrafter"/>
</dbReference>
<evidence type="ECO:0000313" key="8">
    <source>
        <dbReference type="Proteomes" id="UP000034324"/>
    </source>
</evidence>
<dbReference type="AlphaFoldDB" id="A0A0G0KGJ6"/>
<sequence>MVGKLTEDSFDIAPETTSSWSGLISRAAQIVWNGPLGKFEDPKNDQSAKIAQLVLDSGAESIVGGGDTIALLSQLDLLDQFSFVSVGGGAMLKFLADGTLPTIEALE</sequence>
<reference evidence="7 8" key="1">
    <citation type="journal article" date="2015" name="Nature">
        <title>rRNA introns, odd ribosomes, and small enigmatic genomes across a large radiation of phyla.</title>
        <authorList>
            <person name="Brown C.T."/>
            <person name="Hug L.A."/>
            <person name="Thomas B.C."/>
            <person name="Sharon I."/>
            <person name="Castelle C.J."/>
            <person name="Singh A."/>
            <person name="Wilkins M.J."/>
            <person name="Williams K.H."/>
            <person name="Banfield J.F."/>
        </authorList>
    </citation>
    <scope>NUCLEOTIDE SEQUENCE [LARGE SCALE GENOMIC DNA]</scope>
</reference>
<dbReference type="GO" id="GO:0005829">
    <property type="term" value="C:cytosol"/>
    <property type="evidence" value="ECO:0007669"/>
    <property type="project" value="TreeGrafter"/>
</dbReference>
<dbReference type="InterPro" id="IPR001576">
    <property type="entry name" value="Phosphoglycerate_kinase"/>
</dbReference>
<keyword evidence="4" id="KW-0547">Nucleotide-binding</keyword>
<dbReference type="Proteomes" id="UP000034324">
    <property type="component" value="Unassembled WGS sequence"/>
</dbReference>
<dbReference type="InterPro" id="IPR036043">
    <property type="entry name" value="Phosphoglycerate_kinase_sf"/>
</dbReference>
<dbReference type="Gene3D" id="3.40.50.1260">
    <property type="entry name" value="Phosphoglycerate kinase, N-terminal domain"/>
    <property type="match status" value="1"/>
</dbReference>
<keyword evidence="3" id="KW-0808">Transferase</keyword>
<keyword evidence="6" id="KW-0067">ATP-binding</keyword>
<protein>
    <recommendedName>
        <fullName evidence="2">phosphoglycerate kinase</fullName>
        <ecNumber evidence="2">2.7.2.3</ecNumber>
    </recommendedName>
</protein>
<dbReference type="EMBL" id="LBVC01000032">
    <property type="protein sequence ID" value="KKQ77907.1"/>
    <property type="molecule type" value="Genomic_DNA"/>
</dbReference>
<dbReference type="GO" id="GO:0005524">
    <property type="term" value="F:ATP binding"/>
    <property type="evidence" value="ECO:0007669"/>
    <property type="project" value="UniProtKB-KW"/>
</dbReference>
<accession>A0A0G0KGJ6</accession>
<evidence type="ECO:0000256" key="4">
    <source>
        <dbReference type="ARBA" id="ARBA00022741"/>
    </source>
</evidence>
<dbReference type="SUPFAM" id="SSF53748">
    <property type="entry name" value="Phosphoglycerate kinase"/>
    <property type="match status" value="1"/>
</dbReference>
<evidence type="ECO:0000313" key="7">
    <source>
        <dbReference type="EMBL" id="KKQ77907.1"/>
    </source>
</evidence>
<dbReference type="InterPro" id="IPR015824">
    <property type="entry name" value="Phosphoglycerate_kinase_N"/>
</dbReference>
<dbReference type="PANTHER" id="PTHR11406">
    <property type="entry name" value="PHOSPHOGLYCERATE KINASE"/>
    <property type="match status" value="1"/>
</dbReference>
<keyword evidence="5 7" id="KW-0418">Kinase</keyword>
<proteinExistence type="predicted"/>
<dbReference type="GO" id="GO:0004618">
    <property type="term" value="F:phosphoglycerate kinase activity"/>
    <property type="evidence" value="ECO:0007669"/>
    <property type="project" value="UniProtKB-EC"/>
</dbReference>
<evidence type="ECO:0000256" key="1">
    <source>
        <dbReference type="ARBA" id="ARBA00000642"/>
    </source>
</evidence>
<dbReference type="Pfam" id="PF00162">
    <property type="entry name" value="PGK"/>
    <property type="match status" value="1"/>
</dbReference>